<protein>
    <submittedName>
        <fullName evidence="2">Endonuclease/exonuclease/phosphatase family protein</fullName>
    </submittedName>
</protein>
<keyword evidence="3" id="KW-1185">Reference proteome</keyword>
<dbReference type="InterPro" id="IPR050410">
    <property type="entry name" value="CCR4/nocturin_mRNA_transcr"/>
</dbReference>
<evidence type="ECO:0000313" key="3">
    <source>
        <dbReference type="Proteomes" id="UP001610063"/>
    </source>
</evidence>
<feature type="domain" description="Endonuclease/exonuclease/phosphatase" evidence="1">
    <location>
        <begin position="24"/>
        <end position="265"/>
    </location>
</feature>
<comment type="caution">
    <text evidence="2">The sequence shown here is derived from an EMBL/GenBank/DDBJ whole genome shotgun (WGS) entry which is preliminary data.</text>
</comment>
<organism evidence="2 3">
    <name type="scientific">Marinoscillum luteum</name>
    <dbReference type="NCBI Taxonomy" id="861051"/>
    <lineage>
        <taxon>Bacteria</taxon>
        <taxon>Pseudomonadati</taxon>
        <taxon>Bacteroidota</taxon>
        <taxon>Cytophagia</taxon>
        <taxon>Cytophagales</taxon>
        <taxon>Reichenbachiellaceae</taxon>
        <taxon>Marinoscillum</taxon>
    </lineage>
</organism>
<dbReference type="SUPFAM" id="SSF56219">
    <property type="entry name" value="DNase I-like"/>
    <property type="match status" value="1"/>
</dbReference>
<dbReference type="CDD" id="cd09083">
    <property type="entry name" value="EEP-1"/>
    <property type="match status" value="1"/>
</dbReference>
<sequence>MKAFFVVCFAFILGTGWSQDLSVMTYNIRLDHAGDGVNRWDMRKANMVAQLGFYEPDIFGIQEGLPHQVKYLDSALADYAYVGVGRDDGAEKGEFSAIYYQAEQFNLLQSGTFWLSTTPEKPSVGWDAALPRVCTYGLFEKKSDGQKFWVFNTHFDHIGVEARVNSMKLILDQMERFNEQKLPAVLMGDLNVEPTEGPILEMTSKLADTRAVAKLTFGPDATFNGFKFEETPQKRIDYIAINERFDALKYAVLTDSNDQKYISDHFAVYCELAFK</sequence>
<dbReference type="EMBL" id="JBIPKE010000014">
    <property type="protein sequence ID" value="MFH6983097.1"/>
    <property type="molecule type" value="Genomic_DNA"/>
</dbReference>
<dbReference type="Proteomes" id="UP001610063">
    <property type="component" value="Unassembled WGS sequence"/>
</dbReference>
<evidence type="ECO:0000313" key="2">
    <source>
        <dbReference type="EMBL" id="MFH6983097.1"/>
    </source>
</evidence>
<name>A0ABW7N6L7_9BACT</name>
<evidence type="ECO:0000259" key="1">
    <source>
        <dbReference type="Pfam" id="PF03372"/>
    </source>
</evidence>
<dbReference type="PANTHER" id="PTHR12121">
    <property type="entry name" value="CARBON CATABOLITE REPRESSOR PROTEIN 4"/>
    <property type="match status" value="1"/>
</dbReference>
<accession>A0ABW7N6L7</accession>
<reference evidence="2 3" key="1">
    <citation type="journal article" date="2013" name="Int. J. Syst. Evol. Microbiol.">
        <title>Marinoscillum luteum sp. nov., isolated from marine sediment.</title>
        <authorList>
            <person name="Cha I.T."/>
            <person name="Park S.J."/>
            <person name="Kim S.J."/>
            <person name="Kim J.G."/>
            <person name="Jung M.Y."/>
            <person name="Shin K.S."/>
            <person name="Kwon K.K."/>
            <person name="Yang S.H."/>
            <person name="Seo Y.S."/>
            <person name="Rhee S.K."/>
        </authorList>
    </citation>
    <scope>NUCLEOTIDE SEQUENCE [LARGE SCALE GENOMIC DNA]</scope>
    <source>
        <strain evidence="2 3">KCTC 23939</strain>
    </source>
</reference>
<keyword evidence="2" id="KW-0255">Endonuclease</keyword>
<dbReference type="InterPro" id="IPR005135">
    <property type="entry name" value="Endo/exonuclease/phosphatase"/>
</dbReference>
<dbReference type="Gene3D" id="3.60.10.10">
    <property type="entry name" value="Endonuclease/exonuclease/phosphatase"/>
    <property type="match status" value="1"/>
</dbReference>
<dbReference type="Pfam" id="PF03372">
    <property type="entry name" value="Exo_endo_phos"/>
    <property type="match status" value="1"/>
</dbReference>
<dbReference type="RefSeq" id="WP_395416671.1">
    <property type="nucleotide sequence ID" value="NZ_JBIPKE010000014.1"/>
</dbReference>
<dbReference type="PANTHER" id="PTHR12121:SF36">
    <property type="entry name" value="ENDONUCLEASE_EXONUCLEASE_PHOSPHATASE DOMAIN-CONTAINING PROTEIN"/>
    <property type="match status" value="1"/>
</dbReference>
<proteinExistence type="predicted"/>
<gene>
    <name evidence="2" type="ORF">ACHKAR_06585</name>
</gene>
<keyword evidence="2" id="KW-0540">Nuclease</keyword>
<keyword evidence="2" id="KW-0378">Hydrolase</keyword>
<dbReference type="GO" id="GO:0004519">
    <property type="term" value="F:endonuclease activity"/>
    <property type="evidence" value="ECO:0007669"/>
    <property type="project" value="UniProtKB-KW"/>
</dbReference>
<dbReference type="InterPro" id="IPR036691">
    <property type="entry name" value="Endo/exonu/phosph_ase_sf"/>
</dbReference>